<evidence type="ECO:0000259" key="2">
    <source>
        <dbReference type="Pfam" id="PF05050"/>
    </source>
</evidence>
<dbReference type="NCBIfam" id="TIGR01444">
    <property type="entry name" value="fkbM_fam"/>
    <property type="match status" value="1"/>
</dbReference>
<feature type="compositionally biased region" description="Basic and acidic residues" evidence="1">
    <location>
        <begin position="455"/>
        <end position="464"/>
    </location>
</feature>
<gene>
    <name evidence="3" type="ORF">WJX74_005493</name>
</gene>
<dbReference type="PANTHER" id="PTHR48050">
    <property type="entry name" value="STEROL 3-BETA-GLUCOSYLTRANSFERASE"/>
    <property type="match status" value="1"/>
</dbReference>
<dbReference type="AlphaFoldDB" id="A0AAW1QZ95"/>
<proteinExistence type="predicted"/>
<dbReference type="Gene3D" id="3.40.50.150">
    <property type="entry name" value="Vaccinia Virus protein VP39"/>
    <property type="match status" value="1"/>
</dbReference>
<comment type="caution">
    <text evidence="3">The sequence shown here is derived from an EMBL/GenBank/DDBJ whole genome shotgun (WGS) entry which is preliminary data.</text>
</comment>
<dbReference type="EMBL" id="JALJOS010000020">
    <property type="protein sequence ID" value="KAK9826610.1"/>
    <property type="molecule type" value="Genomic_DNA"/>
</dbReference>
<dbReference type="SUPFAM" id="SSF53335">
    <property type="entry name" value="S-adenosyl-L-methionine-dependent methyltransferases"/>
    <property type="match status" value="1"/>
</dbReference>
<accession>A0AAW1QZ95</accession>
<name>A0AAW1QZ95_9CHLO</name>
<dbReference type="PANTHER" id="PTHR48050:SF11">
    <property type="entry name" value="GLYCOSYLTRANSFERASE"/>
    <property type="match status" value="1"/>
</dbReference>
<dbReference type="InterPro" id="IPR029063">
    <property type="entry name" value="SAM-dependent_MTases_sf"/>
</dbReference>
<evidence type="ECO:0000256" key="1">
    <source>
        <dbReference type="SAM" id="MobiDB-lite"/>
    </source>
</evidence>
<feature type="compositionally biased region" description="Low complexity" evidence="1">
    <location>
        <begin position="305"/>
        <end position="318"/>
    </location>
</feature>
<evidence type="ECO:0000313" key="4">
    <source>
        <dbReference type="Proteomes" id="UP001438707"/>
    </source>
</evidence>
<feature type="compositionally biased region" description="Polar residues" evidence="1">
    <location>
        <begin position="437"/>
        <end position="454"/>
    </location>
</feature>
<feature type="region of interest" description="Disordered" evidence="1">
    <location>
        <begin position="287"/>
        <end position="321"/>
    </location>
</feature>
<dbReference type="InterPro" id="IPR050426">
    <property type="entry name" value="Glycosyltransferase_28"/>
</dbReference>
<dbReference type="Proteomes" id="UP001438707">
    <property type="component" value="Unassembled WGS sequence"/>
</dbReference>
<protein>
    <recommendedName>
        <fullName evidence="2">Methyltransferase FkbM domain-containing protein</fullName>
    </recommendedName>
</protein>
<reference evidence="3 4" key="1">
    <citation type="journal article" date="2024" name="Nat. Commun.">
        <title>Phylogenomics reveals the evolutionary origins of lichenization in chlorophyte algae.</title>
        <authorList>
            <person name="Puginier C."/>
            <person name="Libourel C."/>
            <person name="Otte J."/>
            <person name="Skaloud P."/>
            <person name="Haon M."/>
            <person name="Grisel S."/>
            <person name="Petersen M."/>
            <person name="Berrin J.G."/>
            <person name="Delaux P.M."/>
            <person name="Dal Grande F."/>
            <person name="Keller J."/>
        </authorList>
    </citation>
    <scope>NUCLEOTIDE SEQUENCE [LARGE SCALE GENOMIC DNA]</scope>
    <source>
        <strain evidence="3 4">SAG 2145</strain>
    </source>
</reference>
<dbReference type="SUPFAM" id="SSF53756">
    <property type="entry name" value="UDP-Glycosyltransferase/glycogen phosphorylase"/>
    <property type="match status" value="2"/>
</dbReference>
<organism evidence="3 4">
    <name type="scientific">Apatococcus lobatus</name>
    <dbReference type="NCBI Taxonomy" id="904363"/>
    <lineage>
        <taxon>Eukaryota</taxon>
        <taxon>Viridiplantae</taxon>
        <taxon>Chlorophyta</taxon>
        <taxon>core chlorophytes</taxon>
        <taxon>Trebouxiophyceae</taxon>
        <taxon>Chlorellales</taxon>
        <taxon>Chlorellaceae</taxon>
        <taxon>Apatococcus</taxon>
    </lineage>
</organism>
<keyword evidence="4" id="KW-1185">Reference proteome</keyword>
<dbReference type="Pfam" id="PF05050">
    <property type="entry name" value="Methyltransf_21"/>
    <property type="match status" value="1"/>
</dbReference>
<evidence type="ECO:0000313" key="3">
    <source>
        <dbReference type="EMBL" id="KAK9826610.1"/>
    </source>
</evidence>
<sequence>MSDRDVTVGRLCAVIVVAGTRGDVSPAVLLAKRLAAAAGNIFVSILTHASHRDWITRELEATAVLYLPWSSQQHAAAALQARGSSITSEPEVWQECFESCQCWLRNQTPSRSLIIHNLFALEAFHIAEALGVRSIAMSPTLMPQHPPASFQRRFERRLPLLYAELQQYHSGRVTWADVEHWMWPLFSDRWLGFRISLGLPPNPQLRMGSQLMPAPVLLYGIPEQIVPKPRSWPEHAPMCGFWAIPLAKEGDQLWSSKLGSRLQHPAKGVTPANPGSVAIPQQTVYTLPSSSNVQPARKKQKLEDAANSSAASHCSPSAHQDACTNKEAHLADRREALLPFPNDKQSSLPVGEGAVLPEECDLLLPRSSEQQTPVQAVADAASQAHGTAAERLQALGGREQDIGRVSSAARCQAADFSAATPGCRCQLDPPAEPCKGQLTSPQHVKATASPSETRTVAEQDRHDGGGSGKQPGEGQSSPTRASLICISFGSVGRMGLLGDAADLAHLLITALNLLKQPTILLTGGWDALEKAVHDAAAVQPCLWLLAVEDFVSHAWLLPRCSAMLHAASVGAVAAATIAGIPQLSCPLHFDQYFWADKMVWMGCGDRLPAGIIPAPPQLQDPPDKPPAVGHLLPATQQDGSGFSPQAVDVASAALEAQLQSVSRRAALLTDALQAVQRSSVQESAAALASSLAGEDGVAAAVDIIRQQLSQAAVIPEASAEDHSSTSCRQPKCANYKEARDVGYRHLTRLRLPGSVELICEEAAAAEAAYILQEIFMQQCYWHHTFSLRPGAVIFDVGANIGLFSMWVMQERLRGANCRLVAIEPLPPNQQLLRANLQQAGFWSQVELVGSAVGNASCASKDFTYYPSMPGNSTALPVEKLQLQGSALAAHHWQKSTAWSCAVQTLTAVALQVRVNHIDLLKIDAEGMELDVLHGIEEALWPCIHQVVMEVHEVPSRLQEVTCLLYSHGFAVHQSKGGAPATTMMYAVRT</sequence>
<feature type="domain" description="Methyltransferase FkbM" evidence="2">
    <location>
        <begin position="795"/>
        <end position="969"/>
    </location>
</feature>
<dbReference type="Gene3D" id="3.40.50.2000">
    <property type="entry name" value="Glycogen Phosphorylase B"/>
    <property type="match status" value="2"/>
</dbReference>
<feature type="region of interest" description="Disordered" evidence="1">
    <location>
        <begin position="436"/>
        <end position="479"/>
    </location>
</feature>
<dbReference type="InterPro" id="IPR006342">
    <property type="entry name" value="FkbM_mtfrase"/>
</dbReference>